<sequence>MTSAEIVLAAEEGAAAYAFGERGDASAKNLHEQLDDAAAHNPFAAAFASESDPFEDAAHNAFNFSPYQLGSVYGEDTISLLAYDDPEDQKPQRPRRSSDLYSDSDQTAYGAKGLPAREWKEEKKTSSSSACSFLGLVLCIAEWRVFSELDRALLQKEANLVRQAFYVHWIHMLGLVTNCVVCGALVLGEAPSAGNGRESIPSFTAWMWSIGYLVVGSYAGWYSWTRQLYVNFKTESSAAWSWFDACFALHTAFTCVLIAGIPGSGSAGIISIIMLRNWLPRFTFALVASSVAIAFQGIVLVWSLCLWRQVHRRRQGRL</sequence>
<feature type="transmembrane region" description="Helical" evidence="6">
    <location>
        <begin position="166"/>
        <end position="188"/>
    </location>
</feature>
<evidence type="ECO:0000256" key="6">
    <source>
        <dbReference type="SAM" id="Phobius"/>
    </source>
</evidence>
<name>A0A2R5GR75_9STRA</name>
<keyword evidence="3 6" id="KW-1133">Transmembrane helix</keyword>
<feature type="transmembrane region" description="Helical" evidence="6">
    <location>
        <begin position="200"/>
        <end position="219"/>
    </location>
</feature>
<dbReference type="GO" id="GO:0015031">
    <property type="term" value="P:protein transport"/>
    <property type="evidence" value="ECO:0007669"/>
    <property type="project" value="InterPro"/>
</dbReference>
<evidence type="ECO:0000256" key="3">
    <source>
        <dbReference type="ARBA" id="ARBA00022989"/>
    </source>
</evidence>
<accession>A0A2R5GR75</accession>
<dbReference type="InterPro" id="IPR007273">
    <property type="entry name" value="SCAMP"/>
</dbReference>
<dbReference type="GO" id="GO:0055038">
    <property type="term" value="C:recycling endosome membrane"/>
    <property type="evidence" value="ECO:0007669"/>
    <property type="project" value="TreeGrafter"/>
</dbReference>
<gene>
    <name evidence="7" type="ORF">FCC1311_096092</name>
</gene>
<dbReference type="PANTHER" id="PTHR10687">
    <property type="entry name" value="SECRETORY CARRIER-ASSOCIATED MEMBRANE PROTEIN SCAMP"/>
    <property type="match status" value="1"/>
</dbReference>
<reference evidence="7 8" key="1">
    <citation type="submission" date="2017-12" db="EMBL/GenBank/DDBJ databases">
        <title>Sequencing, de novo assembly and annotation of complete genome of a new Thraustochytrid species, strain FCC1311.</title>
        <authorList>
            <person name="Sedici K."/>
            <person name="Godart F."/>
            <person name="Aiese Cigliano R."/>
            <person name="Sanseverino W."/>
            <person name="Barakat M."/>
            <person name="Ortet P."/>
            <person name="Marechal E."/>
            <person name="Cagnac O."/>
            <person name="Amato A."/>
        </authorList>
    </citation>
    <scope>NUCLEOTIDE SEQUENCE [LARGE SCALE GENOMIC DNA]</scope>
</reference>
<comment type="caution">
    <text evidence="7">The sequence shown here is derived from an EMBL/GenBank/DDBJ whole genome shotgun (WGS) entry which is preliminary data.</text>
</comment>
<dbReference type="EMBL" id="BEYU01000154">
    <property type="protein sequence ID" value="GBG33386.1"/>
    <property type="molecule type" value="Genomic_DNA"/>
</dbReference>
<evidence type="ECO:0000256" key="2">
    <source>
        <dbReference type="ARBA" id="ARBA00022692"/>
    </source>
</evidence>
<evidence type="ECO:0000256" key="1">
    <source>
        <dbReference type="ARBA" id="ARBA00004141"/>
    </source>
</evidence>
<evidence type="ECO:0000313" key="8">
    <source>
        <dbReference type="Proteomes" id="UP000241890"/>
    </source>
</evidence>
<evidence type="ECO:0000256" key="4">
    <source>
        <dbReference type="ARBA" id="ARBA00023136"/>
    </source>
</evidence>
<keyword evidence="2 6" id="KW-0812">Transmembrane</keyword>
<keyword evidence="4 6" id="KW-0472">Membrane</keyword>
<evidence type="ECO:0000313" key="7">
    <source>
        <dbReference type="EMBL" id="GBG33386.1"/>
    </source>
</evidence>
<dbReference type="InParanoid" id="A0A2R5GR75"/>
<dbReference type="Proteomes" id="UP000241890">
    <property type="component" value="Unassembled WGS sequence"/>
</dbReference>
<dbReference type="PANTHER" id="PTHR10687:SF2">
    <property type="entry name" value="SECRETORY CARRIER-ASSOCIATED MEMBRANE PROTEIN"/>
    <property type="match status" value="1"/>
</dbReference>
<feature type="transmembrane region" description="Helical" evidence="6">
    <location>
        <begin position="282"/>
        <end position="304"/>
    </location>
</feature>
<keyword evidence="8" id="KW-1185">Reference proteome</keyword>
<dbReference type="GO" id="GO:0032588">
    <property type="term" value="C:trans-Golgi network membrane"/>
    <property type="evidence" value="ECO:0007669"/>
    <property type="project" value="TreeGrafter"/>
</dbReference>
<protein>
    <submittedName>
        <fullName evidence="7">Secretory carrier-associated membrane protein</fullName>
    </submittedName>
</protein>
<comment type="subcellular location">
    <subcellularLocation>
        <location evidence="1">Membrane</location>
        <topology evidence="1">Multi-pass membrane protein</topology>
    </subcellularLocation>
</comment>
<dbReference type="AlphaFoldDB" id="A0A2R5GR75"/>
<feature type="region of interest" description="Disordered" evidence="5">
    <location>
        <begin position="84"/>
        <end position="115"/>
    </location>
</feature>
<dbReference type="Pfam" id="PF04144">
    <property type="entry name" value="SCAMP"/>
    <property type="match status" value="1"/>
</dbReference>
<proteinExistence type="predicted"/>
<evidence type="ECO:0000256" key="5">
    <source>
        <dbReference type="SAM" id="MobiDB-lite"/>
    </source>
</evidence>
<organism evidence="7 8">
    <name type="scientific">Hondaea fermentalgiana</name>
    <dbReference type="NCBI Taxonomy" id="2315210"/>
    <lineage>
        <taxon>Eukaryota</taxon>
        <taxon>Sar</taxon>
        <taxon>Stramenopiles</taxon>
        <taxon>Bigyra</taxon>
        <taxon>Labyrinthulomycetes</taxon>
        <taxon>Thraustochytrida</taxon>
        <taxon>Thraustochytriidae</taxon>
        <taxon>Hondaea</taxon>
    </lineage>
</organism>